<name>A0A1Y6BY90_9BACT</name>
<evidence type="ECO:0000313" key="2">
    <source>
        <dbReference type="Proteomes" id="UP000192907"/>
    </source>
</evidence>
<reference evidence="2" key="1">
    <citation type="submission" date="2017-04" db="EMBL/GenBank/DDBJ databases">
        <authorList>
            <person name="Varghese N."/>
            <person name="Submissions S."/>
        </authorList>
    </citation>
    <scope>NUCLEOTIDE SEQUENCE [LARGE SCALE GENOMIC DNA]</scope>
    <source>
        <strain evidence="2">RKEM611</strain>
    </source>
</reference>
<keyword evidence="2" id="KW-1185">Reference proteome</keyword>
<protein>
    <submittedName>
        <fullName evidence="1">Uncharacterized protein</fullName>
    </submittedName>
</protein>
<dbReference type="RefSeq" id="WP_132318884.1">
    <property type="nucleotide sequence ID" value="NZ_FWZT01000008.1"/>
</dbReference>
<sequence>MLNWNESDLLYLFEQEPFFEDDDQSYEYKVDCSDISLQLKVIPDKSVIAVRILSLRTANCISQQYYVVKGEITLTEDTTTLVASDCIPVGDDEFYSGKINLDSVNIRFRLEISIKPDVLVRNFLC</sequence>
<dbReference type="AlphaFoldDB" id="A0A1Y6BY90"/>
<proteinExistence type="predicted"/>
<dbReference type="STRING" id="1513793.SAMN06296036_108132"/>
<accession>A0A1Y6BY90</accession>
<dbReference type="EMBL" id="FWZT01000008">
    <property type="protein sequence ID" value="SMF26309.1"/>
    <property type="molecule type" value="Genomic_DNA"/>
</dbReference>
<dbReference type="Proteomes" id="UP000192907">
    <property type="component" value="Unassembled WGS sequence"/>
</dbReference>
<organism evidence="1 2">
    <name type="scientific">Pseudobacteriovorax antillogorgiicola</name>
    <dbReference type="NCBI Taxonomy" id="1513793"/>
    <lineage>
        <taxon>Bacteria</taxon>
        <taxon>Pseudomonadati</taxon>
        <taxon>Bdellovibrionota</taxon>
        <taxon>Oligoflexia</taxon>
        <taxon>Oligoflexales</taxon>
        <taxon>Pseudobacteriovoracaceae</taxon>
        <taxon>Pseudobacteriovorax</taxon>
    </lineage>
</organism>
<gene>
    <name evidence="1" type="ORF">SAMN06296036_108132</name>
</gene>
<evidence type="ECO:0000313" key="1">
    <source>
        <dbReference type="EMBL" id="SMF26309.1"/>
    </source>
</evidence>